<keyword evidence="3 5" id="KW-0663">Pyridoxal phosphate</keyword>
<comment type="cofactor">
    <cofactor evidence="2 5 6">
        <name>pyridoxal 5'-phosphate</name>
        <dbReference type="ChEBI" id="CHEBI:597326"/>
    </cofactor>
</comment>
<reference evidence="9" key="1">
    <citation type="journal article" date="2020" name="mSystems">
        <title>Genome- and Community-Level Interaction Insights into Carbon Utilization and Element Cycling Functions of Hydrothermarchaeota in Hydrothermal Sediment.</title>
        <authorList>
            <person name="Zhou Z."/>
            <person name="Liu Y."/>
            <person name="Xu W."/>
            <person name="Pan J."/>
            <person name="Luo Z.H."/>
            <person name="Li M."/>
        </authorList>
    </citation>
    <scope>NUCLEOTIDE SEQUENCE [LARGE SCALE GENOMIC DNA]</scope>
    <source>
        <strain evidence="9">SpSt-349</strain>
    </source>
</reference>
<dbReference type="GO" id="GO:0030632">
    <property type="term" value="P:D-alanine biosynthetic process"/>
    <property type="evidence" value="ECO:0007669"/>
    <property type="project" value="UniProtKB-UniRule"/>
</dbReference>
<dbReference type="GO" id="GO:0008784">
    <property type="term" value="F:alanine racemase activity"/>
    <property type="evidence" value="ECO:0007669"/>
    <property type="project" value="UniProtKB-UniRule"/>
</dbReference>
<dbReference type="InterPro" id="IPR009006">
    <property type="entry name" value="Ala_racemase/Decarboxylase_C"/>
</dbReference>
<feature type="modified residue" description="N6-(pyridoxal phosphate)lysine" evidence="5 6">
    <location>
        <position position="37"/>
    </location>
</feature>
<dbReference type="AlphaFoldDB" id="A0A831U236"/>
<feature type="active site" description="Proton acceptor; specific for L-alanine" evidence="5">
    <location>
        <position position="267"/>
    </location>
</feature>
<dbReference type="Gene3D" id="3.20.20.10">
    <property type="entry name" value="Alanine racemase"/>
    <property type="match status" value="1"/>
</dbReference>
<feature type="binding site" evidence="5 7">
    <location>
        <position position="315"/>
    </location>
    <ligand>
        <name>substrate</name>
    </ligand>
</feature>
<evidence type="ECO:0000256" key="7">
    <source>
        <dbReference type="PIRSR" id="PIRSR600821-52"/>
    </source>
</evidence>
<dbReference type="InterPro" id="IPR011079">
    <property type="entry name" value="Ala_racemase_C"/>
</dbReference>
<dbReference type="PANTHER" id="PTHR30511">
    <property type="entry name" value="ALANINE RACEMASE"/>
    <property type="match status" value="1"/>
</dbReference>
<dbReference type="FunFam" id="3.20.20.10:FF:000002">
    <property type="entry name" value="Alanine racemase"/>
    <property type="match status" value="1"/>
</dbReference>
<accession>A0A831U236</accession>
<dbReference type="InterPro" id="IPR000821">
    <property type="entry name" value="Ala_racemase"/>
</dbReference>
<evidence type="ECO:0000256" key="2">
    <source>
        <dbReference type="ARBA" id="ARBA00001933"/>
    </source>
</evidence>
<evidence type="ECO:0000256" key="1">
    <source>
        <dbReference type="ARBA" id="ARBA00000316"/>
    </source>
</evidence>
<evidence type="ECO:0000256" key="3">
    <source>
        <dbReference type="ARBA" id="ARBA00022898"/>
    </source>
</evidence>
<evidence type="ECO:0000256" key="4">
    <source>
        <dbReference type="ARBA" id="ARBA00023235"/>
    </source>
</evidence>
<dbReference type="InterPro" id="IPR029066">
    <property type="entry name" value="PLP-binding_barrel"/>
</dbReference>
<dbReference type="Pfam" id="PF00842">
    <property type="entry name" value="Ala_racemase_C"/>
    <property type="match status" value="1"/>
</dbReference>
<dbReference type="EMBL" id="DSOV01000044">
    <property type="protein sequence ID" value="HEN42758.1"/>
    <property type="molecule type" value="Genomic_DNA"/>
</dbReference>
<dbReference type="InterPro" id="IPR020622">
    <property type="entry name" value="Ala_racemase_pyridoxalP-BS"/>
</dbReference>
<dbReference type="CDD" id="cd00430">
    <property type="entry name" value="PLPDE_III_AR"/>
    <property type="match status" value="1"/>
</dbReference>
<feature type="active site" description="Proton acceptor; specific for D-alanine" evidence="5">
    <location>
        <position position="37"/>
    </location>
</feature>
<dbReference type="InterPro" id="IPR001608">
    <property type="entry name" value="Ala_racemase_N"/>
</dbReference>
<dbReference type="NCBIfam" id="TIGR00492">
    <property type="entry name" value="alr"/>
    <property type="match status" value="1"/>
</dbReference>
<evidence type="ECO:0000313" key="9">
    <source>
        <dbReference type="EMBL" id="HEN42758.1"/>
    </source>
</evidence>
<evidence type="ECO:0000256" key="5">
    <source>
        <dbReference type="HAMAP-Rule" id="MF_01201"/>
    </source>
</evidence>
<comment type="caution">
    <text evidence="9">The sequence shown here is derived from an EMBL/GenBank/DDBJ whole genome shotgun (WGS) entry which is preliminary data.</text>
</comment>
<keyword evidence="4 5" id="KW-0413">Isomerase</keyword>
<dbReference type="SMART" id="SM01005">
    <property type="entry name" value="Ala_racemase_C"/>
    <property type="match status" value="1"/>
</dbReference>
<comment type="catalytic activity">
    <reaction evidence="1 5">
        <text>L-alanine = D-alanine</text>
        <dbReference type="Rhea" id="RHEA:20249"/>
        <dbReference type="ChEBI" id="CHEBI:57416"/>
        <dbReference type="ChEBI" id="CHEBI:57972"/>
        <dbReference type="EC" id="5.1.1.1"/>
    </reaction>
</comment>
<dbReference type="SUPFAM" id="SSF50621">
    <property type="entry name" value="Alanine racemase C-terminal domain-like"/>
    <property type="match status" value="1"/>
</dbReference>
<dbReference type="GO" id="GO:0030170">
    <property type="term" value="F:pyridoxal phosphate binding"/>
    <property type="evidence" value="ECO:0007669"/>
    <property type="project" value="UniProtKB-UniRule"/>
</dbReference>
<proteinExistence type="inferred from homology"/>
<comment type="function">
    <text evidence="5">Catalyzes the interconversion of L-alanine and D-alanine. May also act on other amino acids.</text>
</comment>
<dbReference type="Gene3D" id="2.40.37.10">
    <property type="entry name" value="Lyase, Ornithine Decarboxylase, Chain A, domain 1"/>
    <property type="match status" value="1"/>
</dbReference>
<name>A0A831U236_GEOME</name>
<sequence length="379" mass="41101">MDSRPTIAEIDLAALRHNFALVQRSIPAGCGTLAVVKADAYGHGFMDISRELETLGVTAFGVAFLAEGIQLRKSGIDRPVLILGGIYPGQERKCVGFNLSTAVFSIEQARILNDTASRLYRKAKIHVKIDTGMGRLGIAAAEAPAFFRELREMKSVELAGIISHFASADELDEDGRRYSERQAAAFAQAVAEARSLGLEPRYVHIANSAAAFGMELPFCNLVRPGIVLYGALPSGDFEGKMDLRPIMRLRSSVAMLKWVEPGTSISYARRYTAPDRRLIASVPVGYADGYSRALTNKGEVLIRGERAPVVGTVCMDWIMVDVTAISGVAVGDEVTLLGCDRQGNCVRAEELAARAGTIPYEIFCGISKRVPRVYLNATR</sequence>
<evidence type="ECO:0000259" key="8">
    <source>
        <dbReference type="SMART" id="SM01005"/>
    </source>
</evidence>
<dbReference type="UniPathway" id="UPA00042">
    <property type="reaction ID" value="UER00497"/>
</dbReference>
<gene>
    <name evidence="9" type="primary">alr</name>
    <name evidence="9" type="ORF">ENQ87_10360</name>
</gene>
<dbReference type="PANTHER" id="PTHR30511:SF0">
    <property type="entry name" value="ALANINE RACEMASE, CATABOLIC-RELATED"/>
    <property type="match status" value="1"/>
</dbReference>
<comment type="pathway">
    <text evidence="5">Amino-acid biosynthesis; D-alanine biosynthesis; D-alanine from L-alanine: step 1/1.</text>
</comment>
<dbReference type="HAMAP" id="MF_01201">
    <property type="entry name" value="Ala_racemase"/>
    <property type="match status" value="1"/>
</dbReference>
<dbReference type="PRINTS" id="PR00992">
    <property type="entry name" value="ALARACEMASE"/>
</dbReference>
<feature type="binding site" evidence="5 7">
    <location>
        <position position="135"/>
    </location>
    <ligand>
        <name>substrate</name>
    </ligand>
</feature>
<dbReference type="EC" id="5.1.1.1" evidence="5"/>
<protein>
    <recommendedName>
        <fullName evidence="5">Alanine racemase</fullName>
        <ecNumber evidence="5">5.1.1.1</ecNumber>
    </recommendedName>
</protein>
<dbReference type="PROSITE" id="PS00395">
    <property type="entry name" value="ALANINE_RACEMASE"/>
    <property type="match status" value="1"/>
</dbReference>
<dbReference type="Pfam" id="PF01168">
    <property type="entry name" value="Ala_racemase_N"/>
    <property type="match status" value="1"/>
</dbReference>
<organism evidence="9">
    <name type="scientific">Geobacter metallireducens</name>
    <dbReference type="NCBI Taxonomy" id="28232"/>
    <lineage>
        <taxon>Bacteria</taxon>
        <taxon>Pseudomonadati</taxon>
        <taxon>Thermodesulfobacteriota</taxon>
        <taxon>Desulfuromonadia</taxon>
        <taxon>Geobacterales</taxon>
        <taxon>Geobacteraceae</taxon>
        <taxon>Geobacter</taxon>
    </lineage>
</organism>
<comment type="similarity">
    <text evidence="5">Belongs to the alanine racemase family.</text>
</comment>
<evidence type="ECO:0000256" key="6">
    <source>
        <dbReference type="PIRSR" id="PIRSR600821-50"/>
    </source>
</evidence>
<dbReference type="GO" id="GO:0005829">
    <property type="term" value="C:cytosol"/>
    <property type="evidence" value="ECO:0007669"/>
    <property type="project" value="TreeGrafter"/>
</dbReference>
<dbReference type="SUPFAM" id="SSF51419">
    <property type="entry name" value="PLP-binding barrel"/>
    <property type="match status" value="1"/>
</dbReference>
<feature type="domain" description="Alanine racemase C-terminal" evidence="8">
    <location>
        <begin position="246"/>
        <end position="375"/>
    </location>
</feature>